<feature type="binding site" evidence="9">
    <location>
        <begin position="222"/>
        <end position="223"/>
    </location>
    <ligand>
        <name>substrate</name>
    </ligand>
</feature>
<evidence type="ECO:0000256" key="7">
    <source>
        <dbReference type="ARBA" id="ARBA00023235"/>
    </source>
</evidence>
<dbReference type="PROSITE" id="PS01326">
    <property type="entry name" value="DAP_EPIMERASE"/>
    <property type="match status" value="1"/>
</dbReference>
<evidence type="ECO:0000256" key="3">
    <source>
        <dbReference type="ARBA" id="ARBA00013080"/>
    </source>
</evidence>
<keyword evidence="5 9" id="KW-0028">Amino-acid biosynthesis</keyword>
<evidence type="ECO:0000256" key="10">
    <source>
        <dbReference type="PROSITE-ProRule" id="PRU10125"/>
    </source>
</evidence>
<feature type="binding site" evidence="9">
    <location>
        <position position="11"/>
    </location>
    <ligand>
        <name>substrate</name>
    </ligand>
</feature>
<dbReference type="EMBL" id="CP036269">
    <property type="protein sequence ID" value="QDT45511.1"/>
    <property type="molecule type" value="Genomic_DNA"/>
</dbReference>
<keyword evidence="12" id="KW-1185">Reference proteome</keyword>
<evidence type="ECO:0000256" key="1">
    <source>
        <dbReference type="ARBA" id="ARBA00005196"/>
    </source>
</evidence>
<dbReference type="HAMAP" id="MF_00197">
    <property type="entry name" value="DAP_epimerase"/>
    <property type="match status" value="1"/>
</dbReference>
<evidence type="ECO:0000256" key="5">
    <source>
        <dbReference type="ARBA" id="ARBA00022605"/>
    </source>
</evidence>
<feature type="active site" description="Proton donor" evidence="9">
    <location>
        <position position="72"/>
    </location>
</feature>
<dbReference type="FunFam" id="3.10.310.10:FF:000004">
    <property type="entry name" value="Diaminopimelate epimerase"/>
    <property type="match status" value="1"/>
</dbReference>
<dbReference type="UniPathway" id="UPA00034">
    <property type="reaction ID" value="UER00025"/>
</dbReference>
<feature type="binding site" evidence="9">
    <location>
        <position position="161"/>
    </location>
    <ligand>
        <name>substrate</name>
    </ligand>
</feature>
<comment type="pathway">
    <text evidence="1 9">Amino-acid biosynthesis; L-lysine biosynthesis via DAP pathway; DL-2,6-diaminopimelate from LL-2,6-diaminopimelate: step 1/1.</text>
</comment>
<comment type="function">
    <text evidence="9">Catalyzes the stereoinversion of LL-2,6-diaminopimelate (L,L-DAP) to meso-diaminopimelate (meso-DAP), a precursor of L-lysine and an essential component of the bacterial peptidoglycan.</text>
</comment>
<dbReference type="NCBIfam" id="TIGR00652">
    <property type="entry name" value="DapF"/>
    <property type="match status" value="1"/>
</dbReference>
<comment type="similarity">
    <text evidence="2 9">Belongs to the diaminopimelate epimerase family.</text>
</comment>
<feature type="binding site" evidence="9">
    <location>
        <begin position="73"/>
        <end position="74"/>
    </location>
    <ligand>
        <name>substrate</name>
    </ligand>
</feature>
<proteinExistence type="inferred from homology"/>
<sequence length="279" mass="30203">MKFTKMHGAGNDYVYVNCFEETLPQDIASLAIQVSDRHKGIGSDGLILICPSETADAQMRMFNADGSESEMCGNGIRCVAKYVYDHGIAQQDHLKIETGAGILKLDLELTGQKVSQVRVNMGKPILTSAEIPTLLPGDPPVNAELDLGEQKLEVTCVSMGNPHCITFVEEVNDHWVHVVGPQVEVHAMFPNRVNAEFIEVISPAELKMRVWERGSGETQACGTGACASAVAGVLTGRSERNVLIHLPGGDLRLEWAGSDEVFMTGPAVEVYEGIWTGPQ</sequence>
<protein>
    <recommendedName>
        <fullName evidence="3 9">Diaminopimelate epimerase</fullName>
        <shortName evidence="9">DAP epimerase</shortName>
        <ecNumber evidence="3 9">5.1.1.7</ecNumber>
    </recommendedName>
    <alternativeName>
        <fullName evidence="9">PLP-independent amino acid racemase</fullName>
    </alternativeName>
</protein>
<gene>
    <name evidence="9 11" type="primary">dapF</name>
    <name evidence="11" type="ORF">Pan241w_56360</name>
</gene>
<dbReference type="RefSeq" id="WP_145222211.1">
    <property type="nucleotide sequence ID" value="NZ_CP036269.1"/>
</dbReference>
<dbReference type="InterPro" id="IPR018510">
    <property type="entry name" value="DAP_epimerase_AS"/>
</dbReference>
<dbReference type="SUPFAM" id="SSF54506">
    <property type="entry name" value="Diaminopimelate epimerase-like"/>
    <property type="match status" value="1"/>
</dbReference>
<evidence type="ECO:0000256" key="6">
    <source>
        <dbReference type="ARBA" id="ARBA00023154"/>
    </source>
</evidence>
<dbReference type="GO" id="GO:0008837">
    <property type="term" value="F:diaminopimelate epimerase activity"/>
    <property type="evidence" value="ECO:0007669"/>
    <property type="project" value="UniProtKB-UniRule"/>
</dbReference>
<evidence type="ECO:0000256" key="9">
    <source>
        <dbReference type="HAMAP-Rule" id="MF_00197"/>
    </source>
</evidence>
<feature type="site" description="Could be important to modulate the pK values of the two catalytic cysteine residues" evidence="9">
    <location>
        <position position="163"/>
    </location>
</feature>
<feature type="site" description="Could be important to modulate the pK values of the two catalytic cysteine residues" evidence="9">
    <location>
        <position position="212"/>
    </location>
</feature>
<feature type="active site" description="Proton acceptor" evidence="9">
    <location>
        <position position="221"/>
    </location>
</feature>
<dbReference type="PANTHER" id="PTHR31689">
    <property type="entry name" value="DIAMINOPIMELATE EPIMERASE, CHLOROPLASTIC"/>
    <property type="match status" value="1"/>
</dbReference>
<organism evidence="11 12">
    <name type="scientific">Gimesia alba</name>
    <dbReference type="NCBI Taxonomy" id="2527973"/>
    <lineage>
        <taxon>Bacteria</taxon>
        <taxon>Pseudomonadati</taxon>
        <taxon>Planctomycetota</taxon>
        <taxon>Planctomycetia</taxon>
        <taxon>Planctomycetales</taxon>
        <taxon>Planctomycetaceae</taxon>
        <taxon>Gimesia</taxon>
    </lineage>
</organism>
<keyword evidence="7 9" id="KW-0413">Isomerase</keyword>
<reference evidence="11 12" key="1">
    <citation type="submission" date="2019-02" db="EMBL/GenBank/DDBJ databases">
        <title>Deep-cultivation of Planctomycetes and their phenomic and genomic characterization uncovers novel biology.</title>
        <authorList>
            <person name="Wiegand S."/>
            <person name="Jogler M."/>
            <person name="Boedeker C."/>
            <person name="Pinto D."/>
            <person name="Vollmers J."/>
            <person name="Rivas-Marin E."/>
            <person name="Kohn T."/>
            <person name="Peeters S.H."/>
            <person name="Heuer A."/>
            <person name="Rast P."/>
            <person name="Oberbeckmann S."/>
            <person name="Bunk B."/>
            <person name="Jeske O."/>
            <person name="Meyerdierks A."/>
            <person name="Storesund J.E."/>
            <person name="Kallscheuer N."/>
            <person name="Luecker S."/>
            <person name="Lage O.M."/>
            <person name="Pohl T."/>
            <person name="Merkel B.J."/>
            <person name="Hornburger P."/>
            <person name="Mueller R.-W."/>
            <person name="Bruemmer F."/>
            <person name="Labrenz M."/>
            <person name="Spormann A.M."/>
            <person name="Op den Camp H."/>
            <person name="Overmann J."/>
            <person name="Amann R."/>
            <person name="Jetten M.S.M."/>
            <person name="Mascher T."/>
            <person name="Medema M.H."/>
            <person name="Devos D.P."/>
            <person name="Kaster A.-K."/>
            <person name="Ovreas L."/>
            <person name="Rohde M."/>
            <person name="Galperin M.Y."/>
            <person name="Jogler C."/>
        </authorList>
    </citation>
    <scope>NUCLEOTIDE SEQUENCE [LARGE SCALE GENOMIC DNA]</scope>
    <source>
        <strain evidence="11 12">Pan241w</strain>
    </source>
</reference>
<keyword evidence="4 9" id="KW-0963">Cytoplasm</keyword>
<comment type="caution">
    <text evidence="9">Lacks conserved residue(s) required for the propagation of feature annotation.</text>
</comment>
<dbReference type="GO" id="GO:0005829">
    <property type="term" value="C:cytosol"/>
    <property type="evidence" value="ECO:0007669"/>
    <property type="project" value="TreeGrafter"/>
</dbReference>
<feature type="binding site" evidence="9">
    <location>
        <begin position="212"/>
        <end position="213"/>
    </location>
    <ligand>
        <name>substrate</name>
    </ligand>
</feature>
<dbReference type="Proteomes" id="UP000317171">
    <property type="component" value="Chromosome"/>
</dbReference>
<dbReference type="AlphaFoldDB" id="A0A517RNP2"/>
<evidence type="ECO:0000313" key="11">
    <source>
        <dbReference type="EMBL" id="QDT45511.1"/>
    </source>
</evidence>
<comment type="subcellular location">
    <subcellularLocation>
        <location evidence="9">Cytoplasm</location>
    </subcellularLocation>
</comment>
<feature type="binding site" evidence="9">
    <location>
        <position position="194"/>
    </location>
    <ligand>
        <name>substrate</name>
    </ligand>
</feature>
<evidence type="ECO:0000313" key="12">
    <source>
        <dbReference type="Proteomes" id="UP000317171"/>
    </source>
</evidence>
<comment type="subunit">
    <text evidence="9">Homodimer.</text>
</comment>
<evidence type="ECO:0000256" key="4">
    <source>
        <dbReference type="ARBA" id="ARBA00022490"/>
    </source>
</evidence>
<evidence type="ECO:0000256" key="8">
    <source>
        <dbReference type="ARBA" id="ARBA00051712"/>
    </source>
</evidence>
<dbReference type="PANTHER" id="PTHR31689:SF0">
    <property type="entry name" value="DIAMINOPIMELATE EPIMERASE"/>
    <property type="match status" value="1"/>
</dbReference>
<accession>A0A517RNP2</accession>
<dbReference type="EC" id="5.1.1.7" evidence="3 9"/>
<dbReference type="Pfam" id="PF01678">
    <property type="entry name" value="DAP_epimerase"/>
    <property type="match status" value="2"/>
</dbReference>
<dbReference type="Gene3D" id="3.10.310.10">
    <property type="entry name" value="Diaminopimelate Epimerase, Chain A, domain 1"/>
    <property type="match status" value="2"/>
</dbReference>
<dbReference type="InterPro" id="IPR001653">
    <property type="entry name" value="DAP_epimerase_DapF"/>
</dbReference>
<dbReference type="OrthoDB" id="9805408at2"/>
<feature type="active site" evidence="10">
    <location>
        <position position="72"/>
    </location>
</feature>
<dbReference type="KEGG" id="gaz:Pan241w_56360"/>
<feature type="binding site" evidence="9">
    <location>
        <position position="63"/>
    </location>
    <ligand>
        <name>substrate</name>
    </ligand>
</feature>
<dbReference type="GO" id="GO:0009089">
    <property type="term" value="P:lysine biosynthetic process via diaminopimelate"/>
    <property type="evidence" value="ECO:0007669"/>
    <property type="project" value="UniProtKB-UniRule"/>
</dbReference>
<comment type="catalytic activity">
    <reaction evidence="8 9">
        <text>(2S,6S)-2,6-diaminopimelate = meso-2,6-diaminopimelate</text>
        <dbReference type="Rhea" id="RHEA:15393"/>
        <dbReference type="ChEBI" id="CHEBI:57609"/>
        <dbReference type="ChEBI" id="CHEBI:57791"/>
        <dbReference type="EC" id="5.1.1.7"/>
    </reaction>
</comment>
<keyword evidence="6 9" id="KW-0457">Lysine biosynthesis</keyword>
<evidence type="ECO:0000256" key="2">
    <source>
        <dbReference type="ARBA" id="ARBA00010219"/>
    </source>
</evidence>
<dbReference type="FunFam" id="3.10.310.10:FF:000001">
    <property type="entry name" value="Diaminopimelate epimerase"/>
    <property type="match status" value="1"/>
</dbReference>
<name>A0A517RNP2_9PLAN</name>